<dbReference type="InterPro" id="IPR005814">
    <property type="entry name" value="Aminotrans_3"/>
</dbReference>
<dbReference type="EMBL" id="UINC01022161">
    <property type="protein sequence ID" value="SVA91204.1"/>
    <property type="molecule type" value="Genomic_DNA"/>
</dbReference>
<dbReference type="PIRSF" id="PIRSF000521">
    <property type="entry name" value="Transaminase_4ab_Lys_Orn"/>
    <property type="match status" value="1"/>
</dbReference>
<accession>A0A381ZQ04</accession>
<evidence type="ECO:0000256" key="4">
    <source>
        <dbReference type="ARBA" id="ARBA00022679"/>
    </source>
</evidence>
<dbReference type="SUPFAM" id="SSF53383">
    <property type="entry name" value="PLP-dependent transferases"/>
    <property type="match status" value="1"/>
</dbReference>
<evidence type="ECO:0000256" key="5">
    <source>
        <dbReference type="ARBA" id="ARBA00022898"/>
    </source>
</evidence>
<dbReference type="Gene3D" id="3.40.640.10">
    <property type="entry name" value="Type I PLP-dependent aspartate aminotransferase-like (Major domain)"/>
    <property type="match status" value="1"/>
</dbReference>
<dbReference type="PANTHER" id="PTHR43206">
    <property type="entry name" value="AMINOTRANSFERASE"/>
    <property type="match status" value="1"/>
</dbReference>
<keyword evidence="3" id="KW-0032">Aminotransferase</keyword>
<keyword evidence="4" id="KW-0808">Transferase</keyword>
<dbReference type="GO" id="GO:0005739">
    <property type="term" value="C:mitochondrion"/>
    <property type="evidence" value="ECO:0007669"/>
    <property type="project" value="TreeGrafter"/>
</dbReference>
<name>A0A381ZQ04_9ZZZZ</name>
<dbReference type="Gene3D" id="3.90.1150.10">
    <property type="entry name" value="Aspartate Aminotransferase, domain 1"/>
    <property type="match status" value="1"/>
</dbReference>
<dbReference type="GO" id="GO:0030170">
    <property type="term" value="F:pyridoxal phosphate binding"/>
    <property type="evidence" value="ECO:0007669"/>
    <property type="project" value="InterPro"/>
</dbReference>
<comment type="similarity">
    <text evidence="2">Belongs to the class-III pyridoxal-phosphate-dependent aminotransferase family.</text>
</comment>
<dbReference type="InterPro" id="IPR015421">
    <property type="entry name" value="PyrdxlP-dep_Trfase_major"/>
</dbReference>
<dbReference type="Pfam" id="PF00202">
    <property type="entry name" value="Aminotran_3"/>
    <property type="match status" value="1"/>
</dbReference>
<gene>
    <name evidence="6" type="ORF">METZ01_LOCUS144058</name>
</gene>
<evidence type="ECO:0000256" key="3">
    <source>
        <dbReference type="ARBA" id="ARBA00022576"/>
    </source>
</evidence>
<dbReference type="GO" id="GO:0009450">
    <property type="term" value="P:gamma-aminobutyric acid catabolic process"/>
    <property type="evidence" value="ECO:0007669"/>
    <property type="project" value="TreeGrafter"/>
</dbReference>
<evidence type="ECO:0000256" key="1">
    <source>
        <dbReference type="ARBA" id="ARBA00001933"/>
    </source>
</evidence>
<dbReference type="InterPro" id="IPR015422">
    <property type="entry name" value="PyrdxlP-dep_Trfase_small"/>
</dbReference>
<evidence type="ECO:0000313" key="6">
    <source>
        <dbReference type="EMBL" id="SVA91204.1"/>
    </source>
</evidence>
<proteinExistence type="inferred from homology"/>
<keyword evidence="5" id="KW-0663">Pyridoxal phosphate</keyword>
<dbReference type="PANTHER" id="PTHR43206:SF2">
    <property type="entry name" value="4-AMINOBUTYRATE AMINOTRANSFERASE GABT"/>
    <property type="match status" value="1"/>
</dbReference>
<comment type="cofactor">
    <cofactor evidence="1">
        <name>pyridoxal 5'-phosphate</name>
        <dbReference type="ChEBI" id="CHEBI:597326"/>
    </cofactor>
</comment>
<sequence length="377" mass="43257">MVRSIFDITIDFEKSQGSYIFDKKSNEYFLDMFSMWSSLPLGYNHEIFDEGFVQRINNISHIKMCNNIFHSDDLESFEKTLLQISIHPNVHFCSTGALAVESALKCGYEFCKNPDAIVVGAKNSFHGINSWGFVTDRDVLAVQDRVKYFPKNNWRNIELEKLPKFLTENSDIVSSCIIEPIQCTAGDIYPDINQLIEVQDICKKNNICFVVDEIQTGLGVTGDYWYSNQVDLKPDILVFGKKSQISGIMVNEKYAEALKSPYLKLEVTFDGDLIDACRGEYVIKAIEKYSLLLKVRENSEIIEKELSQLFLNYRSAGYLIAFDFISQDERDNFVSKAYENKLLVNPTAEKSVRLRPNLALSNNEIDDLLQRIKKSRK</sequence>
<dbReference type="GO" id="GO:0008483">
    <property type="term" value="F:transaminase activity"/>
    <property type="evidence" value="ECO:0007669"/>
    <property type="project" value="UniProtKB-KW"/>
</dbReference>
<dbReference type="AlphaFoldDB" id="A0A381ZQ04"/>
<dbReference type="InterPro" id="IPR015424">
    <property type="entry name" value="PyrdxlP-dep_Trfase"/>
</dbReference>
<reference evidence="6" key="1">
    <citation type="submission" date="2018-05" db="EMBL/GenBank/DDBJ databases">
        <authorList>
            <person name="Lanie J.A."/>
            <person name="Ng W.-L."/>
            <person name="Kazmierczak K.M."/>
            <person name="Andrzejewski T.M."/>
            <person name="Davidsen T.M."/>
            <person name="Wayne K.J."/>
            <person name="Tettelin H."/>
            <person name="Glass J.I."/>
            <person name="Rusch D."/>
            <person name="Podicherti R."/>
            <person name="Tsui H.-C.T."/>
            <person name="Winkler M.E."/>
        </authorList>
    </citation>
    <scope>NUCLEOTIDE SEQUENCE</scope>
</reference>
<organism evidence="6">
    <name type="scientific">marine metagenome</name>
    <dbReference type="NCBI Taxonomy" id="408172"/>
    <lineage>
        <taxon>unclassified sequences</taxon>
        <taxon>metagenomes</taxon>
        <taxon>ecological metagenomes</taxon>
    </lineage>
</organism>
<evidence type="ECO:0000256" key="2">
    <source>
        <dbReference type="ARBA" id="ARBA00008954"/>
    </source>
</evidence>
<protein>
    <submittedName>
        <fullName evidence="6">Uncharacterized protein</fullName>
    </submittedName>
</protein>